<reference evidence="2" key="1">
    <citation type="submission" date="2020-08" db="EMBL/GenBank/DDBJ databases">
        <title>Multicomponent nature underlies the extraordinary mechanical properties of spider dragline silk.</title>
        <authorList>
            <person name="Kono N."/>
            <person name="Nakamura H."/>
            <person name="Mori M."/>
            <person name="Yoshida Y."/>
            <person name="Ohtoshi R."/>
            <person name="Malay A.D."/>
            <person name="Moran D.A.P."/>
            <person name="Tomita M."/>
            <person name="Numata K."/>
            <person name="Arakawa K."/>
        </authorList>
    </citation>
    <scope>NUCLEOTIDE SEQUENCE</scope>
</reference>
<evidence type="ECO:0000313" key="2">
    <source>
        <dbReference type="EMBL" id="GFX97442.1"/>
    </source>
</evidence>
<dbReference type="Proteomes" id="UP000887159">
    <property type="component" value="Unassembled WGS sequence"/>
</dbReference>
<name>A0A8X6V764_TRICX</name>
<dbReference type="SUPFAM" id="SSF46689">
    <property type="entry name" value="Homeodomain-like"/>
    <property type="match status" value="1"/>
</dbReference>
<organism evidence="2 3">
    <name type="scientific">Trichonephila clavipes</name>
    <name type="common">Golden silk orbweaver</name>
    <name type="synonym">Nephila clavipes</name>
    <dbReference type="NCBI Taxonomy" id="2585209"/>
    <lineage>
        <taxon>Eukaryota</taxon>
        <taxon>Metazoa</taxon>
        <taxon>Ecdysozoa</taxon>
        <taxon>Arthropoda</taxon>
        <taxon>Chelicerata</taxon>
        <taxon>Arachnida</taxon>
        <taxon>Araneae</taxon>
        <taxon>Araneomorphae</taxon>
        <taxon>Entelegynae</taxon>
        <taxon>Araneoidea</taxon>
        <taxon>Nephilidae</taxon>
        <taxon>Trichonephila</taxon>
    </lineage>
</organism>
<dbReference type="EMBL" id="BMAU01021198">
    <property type="protein sequence ID" value="GFX97442.1"/>
    <property type="molecule type" value="Genomic_DNA"/>
</dbReference>
<dbReference type="InterPro" id="IPR009057">
    <property type="entry name" value="Homeodomain-like_sf"/>
</dbReference>
<dbReference type="AlphaFoldDB" id="A0A8X6V764"/>
<gene>
    <name evidence="2" type="primary">AVEN_192166_1</name>
    <name evidence="2" type="ORF">TNCV_2840021</name>
</gene>
<keyword evidence="3" id="KW-1185">Reference proteome</keyword>
<dbReference type="GO" id="GO:0005634">
    <property type="term" value="C:nucleus"/>
    <property type="evidence" value="ECO:0007669"/>
    <property type="project" value="UniProtKB-SubCell"/>
</dbReference>
<evidence type="ECO:0000313" key="3">
    <source>
        <dbReference type="Proteomes" id="UP000887159"/>
    </source>
</evidence>
<proteinExistence type="predicted"/>
<accession>A0A8X6V764</accession>
<sequence>MPKARSERSKEFASSLVLATTLGISGFDDSLRWRAAGRLEAGQSQAEVARLLQGPQKVVSRLWNQFQTSGIATRKICHGRTRTMTSAQDRYLALSARRHRWTTVPQLARDLSAVSGRIISRQTVYSRLTEVALTLGVQTPFDCIQ</sequence>
<evidence type="ECO:0000256" key="1">
    <source>
        <dbReference type="ARBA" id="ARBA00004123"/>
    </source>
</evidence>
<comment type="subcellular location">
    <subcellularLocation>
        <location evidence="1">Nucleus</location>
    </subcellularLocation>
</comment>
<protein>
    <submittedName>
        <fullName evidence="2">HTH_Tnp_Tc3_2 domain-containing protein</fullName>
    </submittedName>
</protein>
<comment type="caution">
    <text evidence="2">The sequence shown here is derived from an EMBL/GenBank/DDBJ whole genome shotgun (WGS) entry which is preliminary data.</text>
</comment>